<sequence>MWLHLSLLAGLMEQCYSDRLRSIDRSKWFTVQGCSTVDSESIKWTRTEPELALHQLIDAIVIYETYHLM</sequence>
<protein>
    <submittedName>
        <fullName evidence="2">Putative secreted protein</fullName>
    </submittedName>
</protein>
<keyword evidence="1" id="KW-0732">Signal</keyword>
<dbReference type="EMBL" id="GGFJ01014584">
    <property type="protein sequence ID" value="MBW63725.1"/>
    <property type="molecule type" value="Transcribed_RNA"/>
</dbReference>
<reference evidence="2" key="1">
    <citation type="submission" date="2018-01" db="EMBL/GenBank/DDBJ databases">
        <title>An insight into the sialome of Amazonian anophelines.</title>
        <authorList>
            <person name="Ribeiro J.M."/>
            <person name="Scarpassa V."/>
            <person name="Calvo E."/>
        </authorList>
    </citation>
    <scope>NUCLEOTIDE SEQUENCE</scope>
    <source>
        <tissue evidence="2">Salivary glands</tissue>
    </source>
</reference>
<accession>A0A2M4CEQ2</accession>
<name>A0A2M4CEQ2_9DIPT</name>
<feature type="signal peptide" evidence="1">
    <location>
        <begin position="1"/>
        <end position="17"/>
    </location>
</feature>
<evidence type="ECO:0000313" key="2">
    <source>
        <dbReference type="EMBL" id="MBW63725.1"/>
    </source>
</evidence>
<dbReference type="AlphaFoldDB" id="A0A2M4CEQ2"/>
<proteinExistence type="predicted"/>
<feature type="chain" id="PRO_5014992790" evidence="1">
    <location>
        <begin position="18"/>
        <end position="69"/>
    </location>
</feature>
<organism evidence="2">
    <name type="scientific">Anopheles marajoara</name>
    <dbReference type="NCBI Taxonomy" id="58244"/>
    <lineage>
        <taxon>Eukaryota</taxon>
        <taxon>Metazoa</taxon>
        <taxon>Ecdysozoa</taxon>
        <taxon>Arthropoda</taxon>
        <taxon>Hexapoda</taxon>
        <taxon>Insecta</taxon>
        <taxon>Pterygota</taxon>
        <taxon>Neoptera</taxon>
        <taxon>Endopterygota</taxon>
        <taxon>Diptera</taxon>
        <taxon>Nematocera</taxon>
        <taxon>Culicoidea</taxon>
        <taxon>Culicidae</taxon>
        <taxon>Anophelinae</taxon>
        <taxon>Anopheles</taxon>
    </lineage>
</organism>
<evidence type="ECO:0000256" key="1">
    <source>
        <dbReference type="SAM" id="SignalP"/>
    </source>
</evidence>